<dbReference type="PANTHER" id="PTHR30346:SF28">
    <property type="entry name" value="HTH-TYPE TRANSCRIPTIONAL REGULATOR CYNR"/>
    <property type="match status" value="1"/>
</dbReference>
<evidence type="ECO:0000313" key="7">
    <source>
        <dbReference type="Proteomes" id="UP000460221"/>
    </source>
</evidence>
<dbReference type="GO" id="GO:0003677">
    <property type="term" value="F:DNA binding"/>
    <property type="evidence" value="ECO:0007669"/>
    <property type="project" value="UniProtKB-KW"/>
</dbReference>
<keyword evidence="3" id="KW-0238">DNA-binding</keyword>
<dbReference type="EMBL" id="WLYK01000001">
    <property type="protein sequence ID" value="MTD13078.1"/>
    <property type="molecule type" value="Genomic_DNA"/>
</dbReference>
<dbReference type="GO" id="GO:0003700">
    <property type="term" value="F:DNA-binding transcription factor activity"/>
    <property type="evidence" value="ECO:0007669"/>
    <property type="project" value="InterPro"/>
</dbReference>
<dbReference type="FunFam" id="1.10.10.10:FF:000001">
    <property type="entry name" value="LysR family transcriptional regulator"/>
    <property type="match status" value="1"/>
</dbReference>
<name>A0A7K1FG54_9ACTN</name>
<dbReference type="SUPFAM" id="SSF53850">
    <property type="entry name" value="Periplasmic binding protein-like II"/>
    <property type="match status" value="1"/>
</dbReference>
<dbReference type="InterPro" id="IPR005119">
    <property type="entry name" value="LysR_subst-bd"/>
</dbReference>
<dbReference type="InterPro" id="IPR036388">
    <property type="entry name" value="WH-like_DNA-bd_sf"/>
</dbReference>
<sequence>MHGYTQVDAYCASMQFSATSVREVRVSGDAVHIGPRPDHSHGLHWFLLLVETGRVTATAAELGIAQPTLTRRLARLEQELGAALFERTPRRLVPTAAGRAFYERARRSQAELDAARREIADLATPMGTVRLAFLHSFGVRVVPALIRRFRETFPGAGFELRQDSAGTLARLVREGGTDLAITSPRPAGDGLQWQELFRQPLVLAVPERHPAAQRPAIAIGEVAAEPFIALQAGYGMRRILDELTGRAGFRPRITFESTDMATVVGLVGAGLGVGVVPAEQVTTPVGVRLVPLLDDGSFREVGMIRGDAVELPGPARAFAELVTAWAAGSRSG</sequence>
<evidence type="ECO:0000313" key="6">
    <source>
        <dbReference type="EMBL" id="MTD13078.1"/>
    </source>
</evidence>
<dbReference type="PROSITE" id="PS50931">
    <property type="entry name" value="HTH_LYSR"/>
    <property type="match status" value="1"/>
</dbReference>
<feature type="domain" description="HTH lysR-type" evidence="5">
    <location>
        <begin position="46"/>
        <end position="95"/>
    </location>
</feature>
<dbReference type="PRINTS" id="PR00039">
    <property type="entry name" value="HTHLYSR"/>
</dbReference>
<evidence type="ECO:0000259" key="5">
    <source>
        <dbReference type="PROSITE" id="PS50931"/>
    </source>
</evidence>
<dbReference type="Pfam" id="PF03466">
    <property type="entry name" value="LysR_substrate"/>
    <property type="match status" value="1"/>
</dbReference>
<evidence type="ECO:0000256" key="3">
    <source>
        <dbReference type="ARBA" id="ARBA00023125"/>
    </source>
</evidence>
<comment type="caution">
    <text evidence="6">The sequence shown here is derived from an EMBL/GenBank/DDBJ whole genome shotgun (WGS) entry which is preliminary data.</text>
</comment>
<dbReference type="GO" id="GO:0032993">
    <property type="term" value="C:protein-DNA complex"/>
    <property type="evidence" value="ECO:0007669"/>
    <property type="project" value="TreeGrafter"/>
</dbReference>
<dbReference type="InterPro" id="IPR036390">
    <property type="entry name" value="WH_DNA-bd_sf"/>
</dbReference>
<accession>A0A7K1FG54</accession>
<evidence type="ECO:0000256" key="1">
    <source>
        <dbReference type="ARBA" id="ARBA00009437"/>
    </source>
</evidence>
<dbReference type="Gene3D" id="1.10.10.10">
    <property type="entry name" value="Winged helix-like DNA-binding domain superfamily/Winged helix DNA-binding domain"/>
    <property type="match status" value="1"/>
</dbReference>
<gene>
    <name evidence="6" type="ORF">GIS00_03840</name>
</gene>
<reference evidence="6 7" key="1">
    <citation type="submission" date="2019-11" db="EMBL/GenBank/DDBJ databases">
        <authorList>
            <person name="Jiang L.-Q."/>
        </authorList>
    </citation>
    <scope>NUCLEOTIDE SEQUENCE [LARGE SCALE GENOMIC DNA]</scope>
    <source>
        <strain evidence="6 7">YIM 132087</strain>
    </source>
</reference>
<evidence type="ECO:0000256" key="4">
    <source>
        <dbReference type="ARBA" id="ARBA00023163"/>
    </source>
</evidence>
<evidence type="ECO:0000256" key="2">
    <source>
        <dbReference type="ARBA" id="ARBA00023015"/>
    </source>
</evidence>
<dbReference type="InterPro" id="IPR000847">
    <property type="entry name" value="LysR_HTH_N"/>
</dbReference>
<keyword evidence="7" id="KW-1185">Reference proteome</keyword>
<dbReference type="Pfam" id="PF00126">
    <property type="entry name" value="HTH_1"/>
    <property type="match status" value="1"/>
</dbReference>
<dbReference type="PANTHER" id="PTHR30346">
    <property type="entry name" value="TRANSCRIPTIONAL DUAL REGULATOR HCAR-RELATED"/>
    <property type="match status" value="1"/>
</dbReference>
<proteinExistence type="inferred from homology"/>
<dbReference type="Gene3D" id="3.40.190.290">
    <property type="match status" value="1"/>
</dbReference>
<organism evidence="6 7">
    <name type="scientific">Nakamurella alba</name>
    <dbReference type="NCBI Taxonomy" id="2665158"/>
    <lineage>
        <taxon>Bacteria</taxon>
        <taxon>Bacillati</taxon>
        <taxon>Actinomycetota</taxon>
        <taxon>Actinomycetes</taxon>
        <taxon>Nakamurellales</taxon>
        <taxon>Nakamurellaceae</taxon>
        <taxon>Nakamurella</taxon>
    </lineage>
</organism>
<dbReference type="SUPFAM" id="SSF46785">
    <property type="entry name" value="Winged helix' DNA-binding domain"/>
    <property type="match status" value="1"/>
</dbReference>
<dbReference type="Proteomes" id="UP000460221">
    <property type="component" value="Unassembled WGS sequence"/>
</dbReference>
<keyword evidence="4" id="KW-0804">Transcription</keyword>
<comment type="similarity">
    <text evidence="1">Belongs to the LysR transcriptional regulatory family.</text>
</comment>
<protein>
    <submittedName>
        <fullName evidence="6">LysR family transcriptional regulator</fullName>
    </submittedName>
</protein>
<keyword evidence="2" id="KW-0805">Transcription regulation</keyword>
<dbReference type="AlphaFoldDB" id="A0A7K1FG54"/>